<name>A0ABT3MXF0_9GAMM</name>
<dbReference type="Proteomes" id="UP001209854">
    <property type="component" value="Unassembled WGS sequence"/>
</dbReference>
<organism evidence="1 2">
    <name type="scientific">Endozoicomonas gorgoniicola</name>
    <dbReference type="NCBI Taxonomy" id="1234144"/>
    <lineage>
        <taxon>Bacteria</taxon>
        <taxon>Pseudomonadati</taxon>
        <taxon>Pseudomonadota</taxon>
        <taxon>Gammaproteobacteria</taxon>
        <taxon>Oceanospirillales</taxon>
        <taxon>Endozoicomonadaceae</taxon>
        <taxon>Endozoicomonas</taxon>
    </lineage>
</organism>
<reference evidence="1 2" key="1">
    <citation type="submission" date="2022-10" db="EMBL/GenBank/DDBJ databases">
        <title>High-quality genome sequences of two octocoral-associated bacteria, Endozoicomonas euniceicola EF212 and Endozoicomonas gorgoniicola PS125.</title>
        <authorList>
            <person name="Chiou Y.-J."/>
            <person name="Chen Y.-H."/>
        </authorList>
    </citation>
    <scope>NUCLEOTIDE SEQUENCE [LARGE SCALE GENOMIC DNA]</scope>
    <source>
        <strain evidence="1 2">PS125</strain>
    </source>
</reference>
<gene>
    <name evidence="1" type="ORF">NX722_15805</name>
</gene>
<dbReference type="EMBL" id="JAPFCC010000001">
    <property type="protein sequence ID" value="MCW7554055.1"/>
    <property type="molecule type" value="Genomic_DNA"/>
</dbReference>
<keyword evidence="2" id="KW-1185">Reference proteome</keyword>
<protein>
    <submittedName>
        <fullName evidence="1">Uncharacterized protein</fullName>
    </submittedName>
</protein>
<evidence type="ECO:0000313" key="2">
    <source>
        <dbReference type="Proteomes" id="UP001209854"/>
    </source>
</evidence>
<comment type="caution">
    <text evidence="1">The sequence shown here is derived from an EMBL/GenBank/DDBJ whole genome shotgun (WGS) entry which is preliminary data.</text>
</comment>
<accession>A0ABT3MXF0</accession>
<evidence type="ECO:0000313" key="1">
    <source>
        <dbReference type="EMBL" id="MCW7554055.1"/>
    </source>
</evidence>
<dbReference type="RefSeq" id="WP_262563793.1">
    <property type="nucleotide sequence ID" value="NZ_JAPFCC010000001.1"/>
</dbReference>
<proteinExistence type="predicted"/>
<sequence>MGYCDDFYLARNIIGYTGLIDHQPTVYFKNAQYHGRITQFHRREYLVGRFYLYTNEGHQLLNYSPDLENHDLLAPQLPSNTRERGNMFEIQFGRCCHVSRNPFTPIPPLDTSFRSRLPSCFGGGMPEPTPEREILAKSIIEFQDISYKSLNELLNLYSNLQQRNTLQEKAAHLRPLGYKEVQDMKRHITLIKEDRSIRHPEEAGIKSIEEWSAFILSKCTTPDH</sequence>